<evidence type="ECO:0000256" key="1">
    <source>
        <dbReference type="ARBA" id="ARBA00008645"/>
    </source>
</evidence>
<keyword evidence="4" id="KW-1185">Reference proteome</keyword>
<reference evidence="3 4" key="1">
    <citation type="submission" date="2007-10" db="EMBL/GenBank/DDBJ databases">
        <authorList>
            <person name="Wagner-Dobler I."/>
            <person name="Ferriera S."/>
            <person name="Johnson J."/>
            <person name="Kravitz S."/>
            <person name="Beeson K."/>
            <person name="Sutton G."/>
            <person name="Rogers Y.-H."/>
            <person name="Friedman R."/>
            <person name="Frazier M."/>
            <person name="Venter J.C."/>
        </authorList>
    </citation>
    <scope>NUCLEOTIDE SEQUENCE [LARGE SCALE GENOMIC DNA]</scope>
    <source>
        <strain evidence="3 4">DFL-43</strain>
    </source>
</reference>
<organism evidence="3 4">
    <name type="scientific">Hoeflea phototrophica (strain DSM 17068 / NCIMB 14078 / DFL-43)</name>
    <dbReference type="NCBI Taxonomy" id="411684"/>
    <lineage>
        <taxon>Bacteria</taxon>
        <taxon>Pseudomonadati</taxon>
        <taxon>Pseudomonadota</taxon>
        <taxon>Alphaproteobacteria</taxon>
        <taxon>Hyphomicrobiales</taxon>
        <taxon>Rhizobiaceae</taxon>
        <taxon>Hoeflea</taxon>
    </lineage>
</organism>
<reference evidence="3 4" key="2">
    <citation type="submission" date="2012-06" db="EMBL/GenBank/DDBJ databases">
        <authorList>
            <person name="Fiebig A."/>
        </authorList>
    </citation>
    <scope>NUCLEOTIDE SEQUENCE [LARGE SCALE GENOMIC DNA]</scope>
    <source>
        <strain evidence="3 4">DFL-43</strain>
    </source>
</reference>
<gene>
    <name evidence="3" type="ORF">HPDFL43_11241</name>
</gene>
<dbReference type="GO" id="GO:0016787">
    <property type="term" value="F:hydrolase activity"/>
    <property type="evidence" value="ECO:0007669"/>
    <property type="project" value="UniProtKB-KW"/>
</dbReference>
<comment type="similarity">
    <text evidence="1">Belongs to the AB hydrolase superfamily.</text>
</comment>
<evidence type="ECO:0000259" key="2">
    <source>
        <dbReference type="Pfam" id="PF00561"/>
    </source>
</evidence>
<dbReference type="STRING" id="411684.HPDFL43_11241"/>
<keyword evidence="3" id="KW-0808">Transferase</keyword>
<dbReference type="eggNOG" id="COG0596">
    <property type="taxonomic scope" value="Bacteria"/>
</dbReference>
<dbReference type="EMBL" id="ABIA03000004">
    <property type="protein sequence ID" value="EDQ31606.1"/>
    <property type="molecule type" value="Genomic_DNA"/>
</dbReference>
<name>A9DGD7_HOEPD</name>
<protein>
    <submittedName>
        <fullName evidence="3">Putative hydrolase or acyltransferase (Alpha/beta hydrolase superfamily)</fullName>
    </submittedName>
</protein>
<keyword evidence="3" id="KW-0012">Acyltransferase</keyword>
<dbReference type="Proteomes" id="UP000004291">
    <property type="component" value="Chromosome"/>
</dbReference>
<dbReference type="OrthoDB" id="8680283at2"/>
<keyword evidence="3" id="KW-0378">Hydrolase</keyword>
<dbReference type="InterPro" id="IPR029058">
    <property type="entry name" value="AB_hydrolase_fold"/>
</dbReference>
<dbReference type="RefSeq" id="WP_007198021.1">
    <property type="nucleotide sequence ID" value="NZ_CM002917.1"/>
</dbReference>
<dbReference type="InterPro" id="IPR000073">
    <property type="entry name" value="AB_hydrolase_1"/>
</dbReference>
<dbReference type="Gene3D" id="3.40.50.1820">
    <property type="entry name" value="alpha/beta hydrolase"/>
    <property type="match status" value="1"/>
</dbReference>
<dbReference type="GO" id="GO:0016746">
    <property type="term" value="F:acyltransferase activity"/>
    <property type="evidence" value="ECO:0007669"/>
    <property type="project" value="UniProtKB-KW"/>
</dbReference>
<comment type="caution">
    <text evidence="3">The sequence shown here is derived from an EMBL/GenBank/DDBJ whole genome shotgun (WGS) entry which is preliminary data.</text>
</comment>
<dbReference type="HOGENOM" id="CLU_020336_30_0_5"/>
<accession>A9DGD7</accession>
<dbReference type="Pfam" id="PF00561">
    <property type="entry name" value="Abhydrolase_1"/>
    <property type="match status" value="1"/>
</dbReference>
<dbReference type="ESTHER" id="9rhiz-a9dgd7">
    <property type="family name" value="RsbQ-like"/>
</dbReference>
<dbReference type="SUPFAM" id="SSF53474">
    <property type="entry name" value="alpha/beta-Hydrolases"/>
    <property type="match status" value="1"/>
</dbReference>
<sequence>MVVADTLKRNNVNVIGDGDRTLVMAHGFGCDQNMWRFLTPHFQDQFRIVLFDYVGSGKSDPKAFSLKKYSVLDGYAQDIIDVCEALELTGVTFLGHSVSSMTGMIAALKAPSLIAKLAMICPSPSFLNDPPHYYGGFERDDLEGLIDLMDRNHIGWANHLAPLVMGTSGENMVAELTDSFCSTDPVFAKTFAKATFFSDCRHLLSRAQQPTLILQSAEDALASVSVGEFLQAQMPNAKMEIIEANGHCLHMTHPDQIAPLLLEFARG</sequence>
<evidence type="ECO:0000313" key="4">
    <source>
        <dbReference type="Proteomes" id="UP000004291"/>
    </source>
</evidence>
<dbReference type="AlphaFoldDB" id="A9DGD7"/>
<proteinExistence type="inferred from homology"/>
<evidence type="ECO:0000313" key="3">
    <source>
        <dbReference type="EMBL" id="EDQ31606.1"/>
    </source>
</evidence>
<dbReference type="PANTHER" id="PTHR43039">
    <property type="entry name" value="ESTERASE-RELATED"/>
    <property type="match status" value="1"/>
</dbReference>
<dbReference type="PRINTS" id="PR00111">
    <property type="entry name" value="ABHYDROLASE"/>
</dbReference>
<feature type="domain" description="AB hydrolase-1" evidence="2">
    <location>
        <begin position="21"/>
        <end position="254"/>
    </location>
</feature>